<keyword evidence="4 10" id="KW-0812">Transmembrane</keyword>
<dbReference type="EMBL" id="WJPP01000002">
    <property type="protein sequence ID" value="MRH78046.1"/>
    <property type="molecule type" value="Genomic_DNA"/>
</dbReference>
<dbReference type="InterPro" id="IPR000298">
    <property type="entry name" value="Cyt_c_oxidase-like_su3"/>
</dbReference>
<dbReference type="GO" id="GO:0019646">
    <property type="term" value="P:aerobic electron transport chain"/>
    <property type="evidence" value="ECO:0007669"/>
    <property type="project" value="InterPro"/>
</dbReference>
<organism evidence="13 14">
    <name type="scientific">Spiribacter salilacus</name>
    <dbReference type="NCBI Taxonomy" id="2664894"/>
    <lineage>
        <taxon>Bacteria</taxon>
        <taxon>Pseudomonadati</taxon>
        <taxon>Pseudomonadota</taxon>
        <taxon>Gammaproteobacteria</taxon>
        <taxon>Chromatiales</taxon>
        <taxon>Ectothiorhodospiraceae</taxon>
        <taxon>Spiribacter</taxon>
    </lineage>
</organism>
<dbReference type="PANTHER" id="PTHR11403">
    <property type="entry name" value="CYTOCHROME C OXIDASE SUBUNIT III"/>
    <property type="match status" value="1"/>
</dbReference>
<evidence type="ECO:0000313" key="13">
    <source>
        <dbReference type="EMBL" id="MRH78046.1"/>
    </source>
</evidence>
<keyword evidence="5" id="KW-1278">Translocase</keyword>
<evidence type="ECO:0000256" key="7">
    <source>
        <dbReference type="ARBA" id="ARBA00023136"/>
    </source>
</evidence>
<feature type="transmembrane region" description="Helical" evidence="11">
    <location>
        <begin position="16"/>
        <end position="35"/>
    </location>
</feature>
<feature type="transmembrane region" description="Helical" evidence="11">
    <location>
        <begin position="222"/>
        <end position="245"/>
    </location>
</feature>
<evidence type="ECO:0000256" key="9">
    <source>
        <dbReference type="ARBA" id="ARBA00031625"/>
    </source>
</evidence>
<feature type="domain" description="Heme-copper oxidase subunit III family profile" evidence="12">
    <location>
        <begin position="4"/>
        <end position="286"/>
    </location>
</feature>
<evidence type="ECO:0000256" key="2">
    <source>
        <dbReference type="ARBA" id="ARBA00010581"/>
    </source>
</evidence>
<dbReference type="InterPro" id="IPR013833">
    <property type="entry name" value="Cyt_c_oxidase_su3_a-hlx"/>
</dbReference>
<dbReference type="InterPro" id="IPR035973">
    <property type="entry name" value="Cyt_c_oxidase_su3-like_sf"/>
</dbReference>
<dbReference type="InterPro" id="IPR024791">
    <property type="entry name" value="Cyt_c/ubiquinol_Oxase_su3"/>
</dbReference>
<sequence>MAQAESGYYVPHGSNWPIIGSVGLTSLVIGIALYLEGMGLGLWVMGAGGALLIYMVWGWFADVIRESVGGLYSAQVDRSLRWGMIWFIFSEIMFFGAFFGALFYARFLSVPWLGGEDPATSRVLWDSALLAWPTAGPGNLGLDWKPMGPWPLPTINTLILLTSGVTLTVAHHALKENNRRRLITFMWMTIALGLAFICLQAYEYYEAYAHLNLRLDTGIYGSTFFMLTGFHGVHVLLGTIMLIVITLRCMKGHFEADSHFGYEATAWYWHFVDVVWLGLYVFVYIM</sequence>
<dbReference type="FunFam" id="1.20.120.80:FF:000003">
    <property type="entry name" value="Cytochrome c oxidase subunit 3"/>
    <property type="match status" value="1"/>
</dbReference>
<evidence type="ECO:0000256" key="10">
    <source>
        <dbReference type="RuleBase" id="RU003376"/>
    </source>
</evidence>
<dbReference type="GO" id="GO:0005886">
    <property type="term" value="C:plasma membrane"/>
    <property type="evidence" value="ECO:0007669"/>
    <property type="project" value="UniProtKB-SubCell"/>
</dbReference>
<keyword evidence="6 11" id="KW-1133">Transmembrane helix</keyword>
<protein>
    <recommendedName>
        <fullName evidence="3">cytochrome-c oxidase</fullName>
        <ecNumber evidence="3">7.1.1.9</ecNumber>
    </recommendedName>
    <alternativeName>
        <fullName evidence="8">Cytochrome aa3 subunit 3</fullName>
    </alternativeName>
    <alternativeName>
        <fullName evidence="9">Cytochrome c oxidase polypeptide III</fullName>
    </alternativeName>
</protein>
<dbReference type="EC" id="7.1.1.9" evidence="3"/>
<dbReference type="RefSeq" id="WP_153719085.1">
    <property type="nucleotide sequence ID" value="NZ_WJPP01000002.1"/>
</dbReference>
<feature type="transmembrane region" description="Helical" evidence="11">
    <location>
        <begin position="266"/>
        <end position="285"/>
    </location>
</feature>
<gene>
    <name evidence="13" type="ORF">GH984_04940</name>
</gene>
<dbReference type="GO" id="GO:0004129">
    <property type="term" value="F:cytochrome-c oxidase activity"/>
    <property type="evidence" value="ECO:0007669"/>
    <property type="project" value="UniProtKB-EC"/>
</dbReference>
<keyword evidence="14" id="KW-1185">Reference proteome</keyword>
<keyword evidence="7 11" id="KW-0472">Membrane</keyword>
<evidence type="ECO:0000256" key="11">
    <source>
        <dbReference type="SAM" id="Phobius"/>
    </source>
</evidence>
<evidence type="ECO:0000256" key="6">
    <source>
        <dbReference type="ARBA" id="ARBA00022989"/>
    </source>
</evidence>
<evidence type="ECO:0000256" key="1">
    <source>
        <dbReference type="ARBA" id="ARBA00004141"/>
    </source>
</evidence>
<evidence type="ECO:0000259" key="12">
    <source>
        <dbReference type="PROSITE" id="PS50253"/>
    </source>
</evidence>
<evidence type="ECO:0000256" key="3">
    <source>
        <dbReference type="ARBA" id="ARBA00012949"/>
    </source>
</evidence>
<dbReference type="AlphaFoldDB" id="A0A6N7QNN7"/>
<feature type="transmembrane region" description="Helical" evidence="11">
    <location>
        <begin position="82"/>
        <end position="105"/>
    </location>
</feature>
<evidence type="ECO:0000256" key="8">
    <source>
        <dbReference type="ARBA" id="ARBA00031400"/>
    </source>
</evidence>
<dbReference type="Gene3D" id="1.20.120.80">
    <property type="entry name" value="Cytochrome c oxidase, subunit III, four-helix bundle"/>
    <property type="match status" value="1"/>
</dbReference>
<evidence type="ECO:0000313" key="14">
    <source>
        <dbReference type="Proteomes" id="UP000433788"/>
    </source>
</evidence>
<name>A0A6N7QNN7_9GAMM</name>
<dbReference type="CDD" id="cd01665">
    <property type="entry name" value="Cyt_c_Oxidase_III"/>
    <property type="match status" value="1"/>
</dbReference>
<comment type="subcellular location">
    <subcellularLocation>
        <location evidence="10">Cell membrane</location>
        <topology evidence="10">Multi-pass membrane protein</topology>
    </subcellularLocation>
    <subcellularLocation>
        <location evidence="1">Membrane</location>
        <topology evidence="1">Multi-pass membrane protein</topology>
    </subcellularLocation>
</comment>
<evidence type="ECO:0000256" key="4">
    <source>
        <dbReference type="ARBA" id="ARBA00022692"/>
    </source>
</evidence>
<comment type="caution">
    <text evidence="13">The sequence shown here is derived from an EMBL/GenBank/DDBJ whole genome shotgun (WGS) entry which is preliminary data.</text>
</comment>
<dbReference type="PANTHER" id="PTHR11403:SF7">
    <property type="entry name" value="CYTOCHROME C OXIDASE SUBUNIT 3"/>
    <property type="match status" value="1"/>
</dbReference>
<accession>A0A6N7QNN7</accession>
<feature type="transmembrane region" description="Helical" evidence="11">
    <location>
        <begin position="41"/>
        <end position="61"/>
    </location>
</feature>
<proteinExistence type="inferred from homology"/>
<reference evidence="13 14" key="1">
    <citation type="submission" date="2019-11" db="EMBL/GenBank/DDBJ databases">
        <authorList>
            <person name="Zhang X.Y."/>
        </authorList>
    </citation>
    <scope>NUCLEOTIDE SEQUENCE [LARGE SCALE GENOMIC DNA]</scope>
    <source>
        <strain evidence="13 14">C176</strain>
    </source>
</reference>
<feature type="transmembrane region" description="Helical" evidence="11">
    <location>
        <begin position="150"/>
        <end position="170"/>
    </location>
</feature>
<dbReference type="SUPFAM" id="SSF81452">
    <property type="entry name" value="Cytochrome c oxidase subunit III-like"/>
    <property type="match status" value="1"/>
</dbReference>
<dbReference type="Proteomes" id="UP000433788">
    <property type="component" value="Unassembled WGS sequence"/>
</dbReference>
<dbReference type="Pfam" id="PF00510">
    <property type="entry name" value="COX3"/>
    <property type="match status" value="1"/>
</dbReference>
<evidence type="ECO:0000256" key="5">
    <source>
        <dbReference type="ARBA" id="ARBA00022967"/>
    </source>
</evidence>
<feature type="transmembrane region" description="Helical" evidence="11">
    <location>
        <begin position="182"/>
        <end position="202"/>
    </location>
</feature>
<dbReference type="PROSITE" id="PS50253">
    <property type="entry name" value="COX3"/>
    <property type="match status" value="1"/>
</dbReference>
<dbReference type="Gene3D" id="1.10.287.70">
    <property type="match status" value="1"/>
</dbReference>
<comment type="similarity">
    <text evidence="2 10">Belongs to the cytochrome c oxidase subunit 3 family.</text>
</comment>
<dbReference type="InterPro" id="IPR033945">
    <property type="entry name" value="Cyt_c_oxase_su3_dom"/>
</dbReference>